<dbReference type="SMART" id="SM01351">
    <property type="entry name" value="Aspzincin_M35"/>
    <property type="match status" value="1"/>
</dbReference>
<evidence type="ECO:0000259" key="1">
    <source>
        <dbReference type="SMART" id="SM01351"/>
    </source>
</evidence>
<dbReference type="Pfam" id="PF14521">
    <property type="entry name" value="Aspzincin_M35"/>
    <property type="match status" value="1"/>
</dbReference>
<feature type="domain" description="Lysine-specific metallo-endopeptidase" evidence="1">
    <location>
        <begin position="29"/>
        <end position="167"/>
    </location>
</feature>
<dbReference type="Proteomes" id="UP000070516">
    <property type="component" value="Chromosome"/>
</dbReference>
<evidence type="ECO:0000313" key="2">
    <source>
        <dbReference type="EMBL" id="AMN81892.1"/>
    </source>
</evidence>
<dbReference type="Gene3D" id="3.40.390.10">
    <property type="entry name" value="Collagenase (Catalytic Domain)"/>
    <property type="match status" value="1"/>
</dbReference>
<dbReference type="RefSeq" id="WP_061449115.1">
    <property type="nucleotide sequence ID" value="NZ_CP014546.1"/>
</dbReference>
<accession>A0A127I4V4</accession>
<dbReference type="SUPFAM" id="SSF55486">
    <property type="entry name" value="Metalloproteases ('zincins'), catalytic domain"/>
    <property type="match status" value="1"/>
</dbReference>
<dbReference type="InterPro" id="IPR024079">
    <property type="entry name" value="MetalloPept_cat_dom_sf"/>
</dbReference>
<dbReference type="InterPro" id="IPR029463">
    <property type="entry name" value="Lys_MEP"/>
</dbReference>
<reference evidence="2 3" key="1">
    <citation type="submission" date="2016-02" db="EMBL/GenBank/DDBJ databases">
        <title>Complete genome sequence of Pseudomonas azotoformans S4.</title>
        <authorList>
            <person name="Fang Y."/>
            <person name="Wu L."/>
            <person name="Feng G."/>
        </authorList>
    </citation>
    <scope>NUCLEOTIDE SEQUENCE [LARGE SCALE GENOMIC DNA]</scope>
    <source>
        <strain evidence="2 3">S4</strain>
    </source>
</reference>
<dbReference type="EMBL" id="CP014546">
    <property type="protein sequence ID" value="AMN81892.1"/>
    <property type="molecule type" value="Genomic_DNA"/>
</dbReference>
<gene>
    <name evidence="2" type="ORF">AYR47_27900</name>
</gene>
<organism evidence="2 3">
    <name type="scientific">Pseudomonas azotoformans</name>
    <dbReference type="NCBI Taxonomy" id="47878"/>
    <lineage>
        <taxon>Bacteria</taxon>
        <taxon>Pseudomonadati</taxon>
        <taxon>Pseudomonadota</taxon>
        <taxon>Gammaproteobacteria</taxon>
        <taxon>Pseudomonadales</taxon>
        <taxon>Pseudomonadaceae</taxon>
        <taxon>Pseudomonas</taxon>
    </lineage>
</organism>
<dbReference type="GO" id="GO:0004222">
    <property type="term" value="F:metalloendopeptidase activity"/>
    <property type="evidence" value="ECO:0007669"/>
    <property type="project" value="InterPro"/>
</dbReference>
<evidence type="ECO:0000313" key="3">
    <source>
        <dbReference type="Proteomes" id="UP000070516"/>
    </source>
</evidence>
<protein>
    <submittedName>
        <fullName evidence="2">Peptidase</fullName>
    </submittedName>
</protein>
<name>A0A127I4V4_PSEAZ</name>
<dbReference type="AlphaFoldDB" id="A0A127I4V4"/>
<dbReference type="KEGG" id="pazo:AYR47_27900"/>
<sequence>MARALNSSERRTFRAARYAALRSLEFTIHHLNGGNADVARVWMGVQQPGNLQVLAQRLYRIFQALQNIHEGQVNCEPNADWYAEVHPNDAGHHITLGGAFFTAPTYGNDSRAGTLIHETSHFNDVLGTDDHAYGQEACLRLVQQAEQGDGNLHTVLTNADNWEYLVEHTY</sequence>
<proteinExistence type="predicted"/>